<gene>
    <name evidence="4" type="ORF">CLV29_2014</name>
</gene>
<keyword evidence="1" id="KW-0328">Glycosyltransferase</keyword>
<dbReference type="InterPro" id="IPR028098">
    <property type="entry name" value="Glyco_trans_4-like_N"/>
</dbReference>
<organism evidence="4 5">
    <name type="scientific">Naumannella halotolerans</name>
    <dbReference type="NCBI Taxonomy" id="993414"/>
    <lineage>
        <taxon>Bacteria</taxon>
        <taxon>Bacillati</taxon>
        <taxon>Actinomycetota</taxon>
        <taxon>Actinomycetes</taxon>
        <taxon>Propionibacteriales</taxon>
        <taxon>Propionibacteriaceae</taxon>
        <taxon>Naumannella</taxon>
    </lineage>
</organism>
<evidence type="ECO:0000256" key="2">
    <source>
        <dbReference type="ARBA" id="ARBA00022679"/>
    </source>
</evidence>
<comment type="caution">
    <text evidence="4">The sequence shown here is derived from an EMBL/GenBank/DDBJ whole genome shotgun (WGS) entry which is preliminary data.</text>
</comment>
<protein>
    <submittedName>
        <fullName evidence="4">Glycosyltransferase involved in cell wall biosynthesis</fullName>
    </submittedName>
</protein>
<dbReference type="PANTHER" id="PTHR12526:SF600">
    <property type="entry name" value="GLYCOSYL TRANSFERASE GROUP 1"/>
    <property type="match status" value="1"/>
</dbReference>
<evidence type="ECO:0000256" key="1">
    <source>
        <dbReference type="ARBA" id="ARBA00022676"/>
    </source>
</evidence>
<dbReference type="GO" id="GO:0016757">
    <property type="term" value="F:glycosyltransferase activity"/>
    <property type="evidence" value="ECO:0007669"/>
    <property type="project" value="UniProtKB-KW"/>
</dbReference>
<dbReference type="OrthoDB" id="9790710at2"/>
<dbReference type="RefSeq" id="WP_133754739.1">
    <property type="nucleotide sequence ID" value="NZ_CP171129.1"/>
</dbReference>
<dbReference type="AlphaFoldDB" id="A0A4R7JAI6"/>
<dbReference type="CDD" id="cd03801">
    <property type="entry name" value="GT4_PimA-like"/>
    <property type="match status" value="1"/>
</dbReference>
<sequence length="394" mass="41634">MSTAARIPAVDPGRKQRPRVAQVVADPGIGVFGRKGASVHVQEIARAWRNRGWDPHLYCLRTGDDLPDDLGTVPVTRIKVRADRSDTAAREQAVAAAADEIAARVIEDGCDLVYERYSLFSTVAQQVAAALGVPAVLEVNAPLIDEQRRHRELVDAALAQTCLRRQLQAADVVVAVSAPVAEWLTEHVPVPVRVIPNGVNTDRIRQVSPSTGTPVAVFVGTLKPWHGAAELVRAAALADGHWTLRIIGDGPEGPALRKLAAELGVSVDFRGAVAPSEVPGQLQGCTVGVAPYPVSGDHYFSPLKVYEYAAAGLPIVATDIGDIADVVRPATGELLPEPRPELLDAAIRRLVADPSRAARMGASARLLVGAAHSWDAVLGSTVGDLIPAVIGGER</sequence>
<keyword evidence="5" id="KW-1185">Reference proteome</keyword>
<dbReference type="Pfam" id="PF13439">
    <property type="entry name" value="Glyco_transf_4"/>
    <property type="match status" value="1"/>
</dbReference>
<dbReference type="Gene3D" id="3.40.50.2000">
    <property type="entry name" value="Glycogen Phosphorylase B"/>
    <property type="match status" value="2"/>
</dbReference>
<dbReference type="SUPFAM" id="SSF53756">
    <property type="entry name" value="UDP-Glycosyltransferase/glycogen phosphorylase"/>
    <property type="match status" value="1"/>
</dbReference>
<dbReference type="PANTHER" id="PTHR12526">
    <property type="entry name" value="GLYCOSYLTRANSFERASE"/>
    <property type="match status" value="1"/>
</dbReference>
<dbReference type="Proteomes" id="UP000295371">
    <property type="component" value="Unassembled WGS sequence"/>
</dbReference>
<accession>A0A4R7JAI6</accession>
<dbReference type="Pfam" id="PF13692">
    <property type="entry name" value="Glyco_trans_1_4"/>
    <property type="match status" value="1"/>
</dbReference>
<reference evidence="4 5" key="1">
    <citation type="submission" date="2019-03" db="EMBL/GenBank/DDBJ databases">
        <title>Genomic Encyclopedia of Archaeal and Bacterial Type Strains, Phase II (KMG-II): from individual species to whole genera.</title>
        <authorList>
            <person name="Goeker M."/>
        </authorList>
    </citation>
    <scope>NUCLEOTIDE SEQUENCE [LARGE SCALE GENOMIC DNA]</scope>
    <source>
        <strain evidence="4 5">DSM 24323</strain>
    </source>
</reference>
<evidence type="ECO:0000313" key="4">
    <source>
        <dbReference type="EMBL" id="TDT34354.1"/>
    </source>
</evidence>
<evidence type="ECO:0000259" key="3">
    <source>
        <dbReference type="Pfam" id="PF13439"/>
    </source>
</evidence>
<keyword evidence="2 4" id="KW-0808">Transferase</keyword>
<feature type="domain" description="Glycosyltransferase subfamily 4-like N-terminal" evidence="3">
    <location>
        <begin position="36"/>
        <end position="203"/>
    </location>
</feature>
<dbReference type="EMBL" id="SOAW01000001">
    <property type="protein sequence ID" value="TDT34354.1"/>
    <property type="molecule type" value="Genomic_DNA"/>
</dbReference>
<name>A0A4R7JAI6_9ACTN</name>
<evidence type="ECO:0000313" key="5">
    <source>
        <dbReference type="Proteomes" id="UP000295371"/>
    </source>
</evidence>
<proteinExistence type="predicted"/>